<dbReference type="InterPro" id="IPR040614">
    <property type="entry name" value="VCH_CASS14"/>
</dbReference>
<evidence type="ECO:0000259" key="1">
    <source>
        <dbReference type="Pfam" id="PF18315"/>
    </source>
</evidence>
<reference evidence="2" key="1">
    <citation type="submission" date="2019-10" db="EMBL/GenBank/DDBJ databases">
        <authorList>
            <person name="Paulsen S."/>
        </authorList>
    </citation>
    <scope>NUCLEOTIDE SEQUENCE</scope>
    <source>
        <strain evidence="2">LMG 19692</strain>
    </source>
</reference>
<dbReference type="EMBL" id="CP137578">
    <property type="protein sequence ID" value="WOX27912.1"/>
    <property type="molecule type" value="Genomic_DNA"/>
</dbReference>
<sequence length="113" mass="12428">MALTVKDVNLLSEYISGVMSRADHHAGNVEEISLALAGAILWRKDDANIKVMAHGNATKNVLWVTISGTKYAFSYNHDSEKIEMREGSTQGNTMHEFDNSTPLSSLVSIFKSL</sequence>
<name>A0A8I2H7B2_9GAMM</name>
<proteinExistence type="predicted"/>
<organism evidence="2 4">
    <name type="scientific">Pseudoalteromonas maricaloris</name>
    <dbReference type="NCBI Taxonomy" id="184924"/>
    <lineage>
        <taxon>Bacteria</taxon>
        <taxon>Pseudomonadati</taxon>
        <taxon>Pseudomonadota</taxon>
        <taxon>Gammaproteobacteria</taxon>
        <taxon>Alteromonadales</taxon>
        <taxon>Pseudoalteromonadaceae</taxon>
        <taxon>Pseudoalteromonas</taxon>
    </lineage>
</organism>
<evidence type="ECO:0000313" key="5">
    <source>
        <dbReference type="Proteomes" id="UP001304419"/>
    </source>
</evidence>
<evidence type="ECO:0000313" key="2">
    <source>
        <dbReference type="EMBL" id="NLR24318.1"/>
    </source>
</evidence>
<reference evidence="3 5" key="2">
    <citation type="submission" date="2023-10" db="EMBL/GenBank/DDBJ databases">
        <title>To unveil natural product biosynthetic capacity in Pseudoalteromonas.</title>
        <authorList>
            <person name="Wang J."/>
        </authorList>
    </citation>
    <scope>NUCLEOTIDE SEQUENCE [LARGE SCALE GENOMIC DNA]</scope>
    <source>
        <strain evidence="3 5">DSM 15914</strain>
    </source>
</reference>
<dbReference type="RefSeq" id="WP_039493850.1">
    <property type="nucleotide sequence ID" value="NZ_CBCSDF010000031.1"/>
</dbReference>
<dbReference type="AlphaFoldDB" id="A0A8I2H7B2"/>
<protein>
    <recommendedName>
        <fullName evidence="1">Integron cassette protein VCH-CASS1 chain domain-containing protein</fullName>
    </recommendedName>
</protein>
<dbReference type="EMBL" id="WEIA01000029">
    <property type="protein sequence ID" value="NLR24318.1"/>
    <property type="molecule type" value="Genomic_DNA"/>
</dbReference>
<accession>A0A8I2H7B2</accession>
<gene>
    <name evidence="2" type="ORF">F9Y85_24005</name>
    <name evidence="3" type="ORF">R5H13_14830</name>
</gene>
<keyword evidence="5" id="KW-1185">Reference proteome</keyword>
<dbReference type="Proteomes" id="UP001304419">
    <property type="component" value="Chromosome 1"/>
</dbReference>
<dbReference type="Proteomes" id="UP000646877">
    <property type="component" value="Unassembled WGS sequence"/>
</dbReference>
<evidence type="ECO:0000313" key="4">
    <source>
        <dbReference type="Proteomes" id="UP000646877"/>
    </source>
</evidence>
<dbReference type="Pfam" id="PF18315">
    <property type="entry name" value="VCH_CASS14"/>
    <property type="match status" value="1"/>
</dbReference>
<dbReference type="Gene3D" id="3.30.920.70">
    <property type="match status" value="1"/>
</dbReference>
<feature type="domain" description="Integron cassette protein VCH-CASS1 chain" evidence="1">
    <location>
        <begin position="11"/>
        <end position="106"/>
    </location>
</feature>
<evidence type="ECO:0000313" key="3">
    <source>
        <dbReference type="EMBL" id="WOX27912.1"/>
    </source>
</evidence>